<dbReference type="EMBL" id="UGSP01000001">
    <property type="protein sequence ID" value="SUB24095.1"/>
    <property type="molecule type" value="Genomic_DNA"/>
</dbReference>
<dbReference type="PROSITE" id="PS00197">
    <property type="entry name" value="2FE2S_FER_1"/>
    <property type="match status" value="1"/>
</dbReference>
<sequence length="82" mass="9499">MKITLLKQKITLEHHNEMPLLQKLEINGIYPEYQCRSGYCGACRTKIKKGNVRYNEPPLAFVNENEVLLCCCQVESDLELEL</sequence>
<name>A0A379ART4_AVIAV</name>
<evidence type="ECO:0000313" key="3">
    <source>
        <dbReference type="Proteomes" id="UP000255098"/>
    </source>
</evidence>
<dbReference type="Proteomes" id="UP000255098">
    <property type="component" value="Unassembled WGS sequence"/>
</dbReference>
<dbReference type="RefSeq" id="WP_115249350.1">
    <property type="nucleotide sequence ID" value="NZ_JBMMES010000007.1"/>
</dbReference>
<dbReference type="Pfam" id="PF00111">
    <property type="entry name" value="Fer2"/>
    <property type="match status" value="1"/>
</dbReference>
<proteinExistence type="predicted"/>
<feature type="domain" description="2Fe-2S ferredoxin-type" evidence="1">
    <location>
        <begin position="1"/>
        <end position="82"/>
    </location>
</feature>
<accession>A0A379ART4</accession>
<dbReference type="InterPro" id="IPR012675">
    <property type="entry name" value="Beta-grasp_dom_sf"/>
</dbReference>
<dbReference type="InterPro" id="IPR036010">
    <property type="entry name" value="2Fe-2S_ferredoxin-like_sf"/>
</dbReference>
<dbReference type="GO" id="GO:0051537">
    <property type="term" value="F:2 iron, 2 sulfur cluster binding"/>
    <property type="evidence" value="ECO:0007669"/>
    <property type="project" value="InterPro"/>
</dbReference>
<dbReference type="AlphaFoldDB" id="A0A379ART4"/>
<evidence type="ECO:0000259" key="1">
    <source>
        <dbReference type="PROSITE" id="PS51085"/>
    </source>
</evidence>
<reference evidence="2 3" key="1">
    <citation type="submission" date="2018-06" db="EMBL/GenBank/DDBJ databases">
        <authorList>
            <consortium name="Pathogen Informatics"/>
            <person name="Doyle S."/>
        </authorList>
    </citation>
    <scope>NUCLEOTIDE SEQUENCE [LARGE SCALE GENOMIC DNA]</scope>
    <source>
        <strain evidence="3">NCTC 11297</strain>
    </source>
</reference>
<dbReference type="InterPro" id="IPR006058">
    <property type="entry name" value="2Fe2S_fd_BS"/>
</dbReference>
<dbReference type="PROSITE" id="PS51085">
    <property type="entry name" value="2FE2S_FER_2"/>
    <property type="match status" value="1"/>
</dbReference>
<dbReference type="CDD" id="cd00207">
    <property type="entry name" value="fer2"/>
    <property type="match status" value="1"/>
</dbReference>
<evidence type="ECO:0000313" key="2">
    <source>
        <dbReference type="EMBL" id="SUB24095.1"/>
    </source>
</evidence>
<dbReference type="NCBIfam" id="NF007985">
    <property type="entry name" value="PRK10713.1"/>
    <property type="match status" value="1"/>
</dbReference>
<protein>
    <submittedName>
        <fullName evidence="2">Ferredoxin-like protein</fullName>
    </submittedName>
</protein>
<dbReference type="GeneID" id="300133331"/>
<dbReference type="Gene3D" id="3.10.20.30">
    <property type="match status" value="1"/>
</dbReference>
<dbReference type="InterPro" id="IPR001041">
    <property type="entry name" value="2Fe-2S_ferredoxin-type"/>
</dbReference>
<organism evidence="2 3">
    <name type="scientific">Avibacterium avium</name>
    <name type="common">Pasteurella avium</name>
    <dbReference type="NCBI Taxonomy" id="751"/>
    <lineage>
        <taxon>Bacteria</taxon>
        <taxon>Pseudomonadati</taxon>
        <taxon>Pseudomonadota</taxon>
        <taxon>Gammaproteobacteria</taxon>
        <taxon>Pasteurellales</taxon>
        <taxon>Pasteurellaceae</taxon>
        <taxon>Avibacterium</taxon>
    </lineage>
</organism>
<dbReference type="SUPFAM" id="SSF54292">
    <property type="entry name" value="2Fe-2S ferredoxin-like"/>
    <property type="match status" value="1"/>
</dbReference>
<keyword evidence="3" id="KW-1185">Reference proteome</keyword>
<gene>
    <name evidence="2" type="primary">ycbX_1</name>
    <name evidence="2" type="ORF">NCTC11297_01121</name>
</gene>